<proteinExistence type="predicted"/>
<name>A0A8S5MS25_9CAUD</name>
<dbReference type="EMBL" id="BK014971">
    <property type="protein sequence ID" value="DAD85020.1"/>
    <property type="molecule type" value="Genomic_DNA"/>
</dbReference>
<dbReference type="Pfam" id="PF20934">
    <property type="entry name" value="phi29_gp9_C"/>
    <property type="match status" value="1"/>
</dbReference>
<sequence>MAYIAPDSIIRILRNVPLDNTYKDTILFDSVANQTTYFTNKAKYSYLECSYLRKENKIRVAIKADNLYDCNYIMFQNKAFGSKWFYAFITNVEYVNNETSAISYELDVMQTWAFDYTLKPCYVEREHTATDLLGSNLIPENLETGEFKFYDLGMKGITGNWVPVICATVNNDYTDATPSLQNGIYNGCSMIYLEGINATTNWLEELTIAGKSDAVINMVMFPLQFIDITAHDKPKTISFSVDKNLNNLDGYVPKNKKLFTYPYNFLYVTDNEGKSAEYRYEYFDSTTCDFAANCLFSPQPEGCITPKKYKGVDFNYNERMTLGNFPLCSWQTDTFMAWLAMNASQLGVATAASVGTIMAGLSPVATVAGSATVATSGGTQLATLGSSGAAEILNNYNVGMKNPNMVIGGATSLLGLLAKANDTYIKPPRLNGTNTGSMNVALGEKGFHFYYAHIGLEFARAIDDFWTMYGYPCRKLKVPNRNVRPHWTYTKTIDACITGSIPVGDMAVIKRCYNNGITFWKFGDEVGNYNLDNSV</sequence>
<feature type="domain" description="Tail knob protein gp9 C-terminal" evidence="2">
    <location>
        <begin position="254"/>
        <end position="533"/>
    </location>
</feature>
<feature type="domain" description="Tail knob protein gp9 N-terminal" evidence="1">
    <location>
        <begin position="10"/>
        <end position="115"/>
    </location>
</feature>
<reference evidence="3" key="1">
    <citation type="journal article" date="2021" name="Proc. Natl. Acad. Sci. U.S.A.">
        <title>A Catalog of Tens of Thousands of Viruses from Human Metagenomes Reveals Hidden Associations with Chronic Diseases.</title>
        <authorList>
            <person name="Tisza M.J."/>
            <person name="Buck C.B."/>
        </authorList>
    </citation>
    <scope>NUCLEOTIDE SEQUENCE</scope>
    <source>
        <strain evidence="3">CtV3c15</strain>
    </source>
</reference>
<evidence type="ECO:0000259" key="2">
    <source>
        <dbReference type="Pfam" id="PF20934"/>
    </source>
</evidence>
<dbReference type="Pfam" id="PF16838">
    <property type="entry name" value="Caud_tail_N"/>
    <property type="match status" value="1"/>
</dbReference>
<protein>
    <submittedName>
        <fullName evidence="3">Major tail protein</fullName>
    </submittedName>
</protein>
<dbReference type="InterPro" id="IPR048710">
    <property type="entry name" value="Gp9_C"/>
</dbReference>
<evidence type="ECO:0000259" key="1">
    <source>
        <dbReference type="Pfam" id="PF16838"/>
    </source>
</evidence>
<accession>A0A8S5MS25</accession>
<organism evidence="3">
    <name type="scientific">Podoviridae sp. ctV3c15</name>
    <dbReference type="NCBI Taxonomy" id="2826559"/>
    <lineage>
        <taxon>Viruses</taxon>
        <taxon>Duplodnaviria</taxon>
        <taxon>Heunggongvirae</taxon>
        <taxon>Uroviricota</taxon>
        <taxon>Caudoviricetes</taxon>
    </lineage>
</organism>
<evidence type="ECO:0000313" key="3">
    <source>
        <dbReference type="EMBL" id="DAD85020.1"/>
    </source>
</evidence>
<dbReference type="InterPro" id="IPR031772">
    <property type="entry name" value="Gp9_N"/>
</dbReference>